<keyword evidence="4 6" id="KW-0853">WD repeat</keyword>
<organism evidence="8 9">
    <name type="scientific">Pythium oligandrum</name>
    <name type="common">Mycoparasitic fungus</name>
    <dbReference type="NCBI Taxonomy" id="41045"/>
    <lineage>
        <taxon>Eukaryota</taxon>
        <taxon>Sar</taxon>
        <taxon>Stramenopiles</taxon>
        <taxon>Oomycota</taxon>
        <taxon>Peronosporomycetes</taxon>
        <taxon>Pythiales</taxon>
        <taxon>Pythiaceae</taxon>
        <taxon>Pythium</taxon>
    </lineage>
</organism>
<dbReference type="InterPro" id="IPR050853">
    <property type="entry name" value="WD_repeat_DNA-damage-binding"/>
</dbReference>
<dbReference type="Proteomes" id="UP000794436">
    <property type="component" value="Unassembled WGS sequence"/>
</dbReference>
<dbReference type="Pfam" id="PF00400">
    <property type="entry name" value="WD40"/>
    <property type="match status" value="2"/>
</dbReference>
<proteinExistence type="inferred from homology"/>
<evidence type="ECO:0000256" key="2">
    <source>
        <dbReference type="ARBA" id="ARBA00005434"/>
    </source>
</evidence>
<dbReference type="PANTHER" id="PTHR14773">
    <property type="entry name" value="WD REPEAT-CONTAINING PROTEIN 76"/>
    <property type="match status" value="1"/>
</dbReference>
<dbReference type="Gene3D" id="2.130.10.10">
    <property type="entry name" value="YVTN repeat-like/Quinoprotein amine dehydrogenase"/>
    <property type="match status" value="1"/>
</dbReference>
<comment type="function">
    <text evidence="1">Specifically binds 5-hydroxymethylcytosine (5hmC), suggesting that it acts as a specific reader of 5hmC.</text>
</comment>
<feature type="region of interest" description="Disordered" evidence="7">
    <location>
        <begin position="1"/>
        <end position="66"/>
    </location>
</feature>
<feature type="region of interest" description="Disordered" evidence="7">
    <location>
        <begin position="95"/>
        <end position="128"/>
    </location>
</feature>
<dbReference type="InterPro" id="IPR015943">
    <property type="entry name" value="WD40/YVTN_repeat-like_dom_sf"/>
</dbReference>
<evidence type="ECO:0000256" key="6">
    <source>
        <dbReference type="PROSITE-ProRule" id="PRU00221"/>
    </source>
</evidence>
<feature type="compositionally biased region" description="Acidic residues" evidence="7">
    <location>
        <begin position="49"/>
        <end position="58"/>
    </location>
</feature>
<dbReference type="SUPFAM" id="SSF50978">
    <property type="entry name" value="WD40 repeat-like"/>
    <property type="match status" value="1"/>
</dbReference>
<evidence type="ECO:0000256" key="7">
    <source>
        <dbReference type="SAM" id="MobiDB-lite"/>
    </source>
</evidence>
<evidence type="ECO:0000313" key="8">
    <source>
        <dbReference type="EMBL" id="TMW67781.1"/>
    </source>
</evidence>
<keyword evidence="5" id="KW-0677">Repeat</keyword>
<dbReference type="PANTHER" id="PTHR14773:SF0">
    <property type="entry name" value="WD REPEAT-CONTAINING PROTEIN 76"/>
    <property type="match status" value="1"/>
</dbReference>
<dbReference type="GO" id="GO:0005634">
    <property type="term" value="C:nucleus"/>
    <property type="evidence" value="ECO:0007669"/>
    <property type="project" value="TreeGrafter"/>
</dbReference>
<evidence type="ECO:0000256" key="5">
    <source>
        <dbReference type="ARBA" id="ARBA00022737"/>
    </source>
</evidence>
<dbReference type="AlphaFoldDB" id="A0A8K1CSD2"/>
<keyword evidence="9" id="KW-1185">Reference proteome</keyword>
<feature type="repeat" description="WD" evidence="6">
    <location>
        <begin position="399"/>
        <end position="440"/>
    </location>
</feature>
<dbReference type="InterPro" id="IPR001680">
    <property type="entry name" value="WD40_rpt"/>
</dbReference>
<evidence type="ECO:0000256" key="3">
    <source>
        <dbReference type="ARBA" id="ARBA00021234"/>
    </source>
</evidence>
<gene>
    <name evidence="8" type="ORF">Poli38472_007453</name>
</gene>
<protein>
    <recommendedName>
        <fullName evidence="3">WD repeat-containing protein 76</fullName>
    </recommendedName>
</protein>
<evidence type="ECO:0000313" key="9">
    <source>
        <dbReference type="Proteomes" id="UP000794436"/>
    </source>
</evidence>
<feature type="compositionally biased region" description="Basic residues" evidence="7">
    <location>
        <begin position="1"/>
        <end position="12"/>
    </location>
</feature>
<comment type="caution">
    <text evidence="8">The sequence shown here is derived from an EMBL/GenBank/DDBJ whole genome shotgun (WGS) entry which is preliminary data.</text>
</comment>
<sequence>MRRTRAQTHAHRAAVPQATEKSSTRATRGRAAVSEPAVKQEEHEPSDSPSEEEEEEQTTSDGMTEYERKRLENIQRNLEFMRSMGVSTAKIAARTAASAVQHKPPHSTLPKKRKDVAAAGPQRKSQRLQGKTADLMLPPEWNDRDMMTSRSQFAVEHVNADPDRFDANLDAEALNLDGEQGKHLLQSMILKQEREEATKVDATGIDGLVDYELTEHDVVKAVQERVYSMAFHPRSDRAVVATGDKRGNLSLWTPDAPDAANNAVVMYRPHTLPITQLHFAANDQTKLLSTSFDSSAREFDLQAAKFTEWFATPDGAGLTSLALTAQPTNWLASADDGKVWVLDRRLESTKQSHYALHEKKVNTVHQHPLSEFCFATASLDRTVCLWDSRQLKKATPLLTMPHSRSVNCAYFSPNGHHLVTVGQDNYNHVYDTRDASHHSTQDVKPTLRISHNNQTGRWLTKLHAAWDPKRPDHYVIGCMEQPRRVQIFHATRKSPIQELTSEWFASVHSINVFHPMRDWIAGGNSSGRLCLWRPVSTNDVKVKREA</sequence>
<dbReference type="SMART" id="SM00320">
    <property type="entry name" value="WD40"/>
    <property type="match status" value="6"/>
</dbReference>
<dbReference type="FunFam" id="2.130.10.10:FF:000180">
    <property type="entry name" value="WD repeat-containing protein 76"/>
    <property type="match status" value="1"/>
</dbReference>
<name>A0A8K1CSD2_PYTOL</name>
<dbReference type="EMBL" id="SPLM01000003">
    <property type="protein sequence ID" value="TMW67781.1"/>
    <property type="molecule type" value="Genomic_DNA"/>
</dbReference>
<evidence type="ECO:0000256" key="1">
    <source>
        <dbReference type="ARBA" id="ARBA00002530"/>
    </source>
</evidence>
<dbReference type="OrthoDB" id="9890280at2759"/>
<dbReference type="InterPro" id="IPR036322">
    <property type="entry name" value="WD40_repeat_dom_sf"/>
</dbReference>
<dbReference type="GO" id="GO:2000001">
    <property type="term" value="P:regulation of DNA damage checkpoint"/>
    <property type="evidence" value="ECO:0007669"/>
    <property type="project" value="TreeGrafter"/>
</dbReference>
<evidence type="ECO:0000256" key="4">
    <source>
        <dbReference type="ARBA" id="ARBA00022574"/>
    </source>
</evidence>
<dbReference type="GO" id="GO:0003677">
    <property type="term" value="F:DNA binding"/>
    <property type="evidence" value="ECO:0007669"/>
    <property type="project" value="TreeGrafter"/>
</dbReference>
<accession>A0A8K1CSD2</accession>
<comment type="similarity">
    <text evidence="2">Belongs to the WD repeat DDB2/WDR76 family.</text>
</comment>
<reference evidence="8" key="1">
    <citation type="submission" date="2019-03" db="EMBL/GenBank/DDBJ databases">
        <title>Long read genome sequence of the mycoparasitic Pythium oligandrum ATCC 38472 isolated from sugarbeet rhizosphere.</title>
        <authorList>
            <person name="Gaulin E."/>
        </authorList>
    </citation>
    <scope>NUCLEOTIDE SEQUENCE</scope>
    <source>
        <strain evidence="8">ATCC 38472_TT</strain>
    </source>
</reference>
<dbReference type="PROSITE" id="PS50082">
    <property type="entry name" value="WD_REPEATS_2"/>
    <property type="match status" value="1"/>
</dbReference>
<feature type="compositionally biased region" description="Basic residues" evidence="7">
    <location>
        <begin position="103"/>
        <end position="114"/>
    </location>
</feature>